<dbReference type="InterPro" id="IPR051792">
    <property type="entry name" value="GGT_bact"/>
</dbReference>
<feature type="compositionally biased region" description="Gly residues" evidence="5">
    <location>
        <begin position="360"/>
        <end position="369"/>
    </location>
</feature>
<evidence type="ECO:0000256" key="5">
    <source>
        <dbReference type="SAM" id="MobiDB-lite"/>
    </source>
</evidence>
<dbReference type="STRING" id="1404245.CGLY_02895"/>
<feature type="region of interest" description="Disordered" evidence="5">
    <location>
        <begin position="355"/>
        <end position="387"/>
    </location>
</feature>
<gene>
    <name evidence="6" type="primary">capD</name>
    <name evidence="6" type="ORF">CGLY_02895</name>
</gene>
<comment type="similarity">
    <text evidence="1">Belongs to the gamma-glutamyltransferase family.</text>
</comment>
<dbReference type="InterPro" id="IPR029055">
    <property type="entry name" value="Ntn_hydrolases_N"/>
</dbReference>
<dbReference type="PANTHER" id="PTHR43199">
    <property type="entry name" value="GLUTATHIONE HYDROLASE"/>
    <property type="match status" value="1"/>
</dbReference>
<reference evidence="6 7" key="1">
    <citation type="journal article" date="2015" name="Int. J. Syst. Evol. Microbiol.">
        <title>Revisiting Corynebacterium glyciniphilum (ex Kubota et al., 1972) sp. nov., nom. rev., isolated from putrefied banana.</title>
        <authorList>
            <person name="Al-Dilaimi A."/>
            <person name="Bednarz H."/>
            <person name="Lomker A."/>
            <person name="Niehaus K."/>
            <person name="Kalinowski J."/>
            <person name="Ruckert C."/>
        </authorList>
    </citation>
    <scope>NUCLEOTIDE SEQUENCE [LARGE SCALE GENOMIC DNA]</scope>
    <source>
        <strain evidence="6">AJ 3170</strain>
    </source>
</reference>
<dbReference type="SUPFAM" id="SSF56235">
    <property type="entry name" value="N-terminal nucleophile aminohydrolases (Ntn hydrolases)"/>
    <property type="match status" value="1"/>
</dbReference>
<evidence type="ECO:0000256" key="4">
    <source>
        <dbReference type="ARBA" id="ARBA00023145"/>
    </source>
</evidence>
<evidence type="ECO:0000313" key="6">
    <source>
        <dbReference type="EMBL" id="AHW63027.1"/>
    </source>
</evidence>
<keyword evidence="2" id="KW-0808">Transferase</keyword>
<feature type="region of interest" description="Disordered" evidence="5">
    <location>
        <begin position="427"/>
        <end position="448"/>
    </location>
</feature>
<accession>X5DQT6</accession>
<dbReference type="HOGENOM" id="CLU_014813_0_3_11"/>
<name>X5DQT6_9CORY</name>
<dbReference type="GO" id="GO:0016740">
    <property type="term" value="F:transferase activity"/>
    <property type="evidence" value="ECO:0007669"/>
    <property type="project" value="UniProtKB-KW"/>
</dbReference>
<evidence type="ECO:0000256" key="1">
    <source>
        <dbReference type="ARBA" id="ARBA00009381"/>
    </source>
</evidence>
<dbReference type="PANTHER" id="PTHR43199:SF1">
    <property type="entry name" value="GLUTATHIONE HYDROLASE PROENZYME"/>
    <property type="match status" value="1"/>
</dbReference>
<protein>
    <submittedName>
        <fullName evidence="6">Capsule depolymerase CapD</fullName>
    </submittedName>
</protein>
<proteinExistence type="inferred from homology"/>
<dbReference type="GO" id="GO:0016787">
    <property type="term" value="F:hydrolase activity"/>
    <property type="evidence" value="ECO:0007669"/>
    <property type="project" value="UniProtKB-KW"/>
</dbReference>
<dbReference type="InterPro" id="IPR043137">
    <property type="entry name" value="GGT_ssub_C"/>
</dbReference>
<dbReference type="AlphaFoldDB" id="X5DQT6"/>
<dbReference type="Pfam" id="PF01019">
    <property type="entry name" value="G_glu_transpept"/>
    <property type="match status" value="1"/>
</dbReference>
<keyword evidence="7" id="KW-1185">Reference proteome</keyword>
<feature type="compositionally biased region" description="Polar residues" evidence="5">
    <location>
        <begin position="42"/>
        <end position="68"/>
    </location>
</feature>
<sequence length="572" mass="59138">MDRIVQPVQNSPRWRRRIPRTVLAVAVVGSLALSSCSGGTGEQTDSSGGTTSPRDKSSTAAETPEDQSVTLEQQGVSAGHPLAAEAGTQMLNQGGNAIDAAIAAAFAVSVVEPYASGIGGGGSVLIASPDDAPQGVDYREVVAQDGQIPASNIGIPGFVAGMADLHEQRGSLEWNELLRPAVDMAQQGVPVTETLVQRIGAGGAAAVDGLEQFAPGGSPLQVGDELVQVDLAESLRTLQEDGPDSFYTGALADALSAVEGIDQASLDAYSVQHNEPPQAQVGDYQVASSAPALPGVALIQMLRELEEGGISEVDPDSVEHIRRVSGAWQRAEQTAQTELGDTDFTDVDVEGILERTDGAGQDGPDGQVGGAPVEDSENMRSPGNTTHLTVVDGEGTVVSMTNTLTEFWGSGVEVGGFFLNDQLSRFSSVDSPQNQPEPGRRSVTWSNPTMVLDDAGRPVMGLGTPGGANILSILGNTLSRWALQGQSLEEAVAAPRFRYDAASGSLLVEAALMDSAVASQLPELGWPTETAAEGLFGSVQALEIDYDEGTVAGPTDTRLEAGTVVTDVGPSD</sequence>
<dbReference type="EMBL" id="CP006842">
    <property type="protein sequence ID" value="AHW63027.1"/>
    <property type="molecule type" value="Genomic_DNA"/>
</dbReference>
<dbReference type="MEROPS" id="T03.023"/>
<feature type="compositionally biased region" description="Polar residues" evidence="5">
    <location>
        <begin position="427"/>
        <end position="436"/>
    </location>
</feature>
<dbReference type="PRINTS" id="PR01210">
    <property type="entry name" value="GGTRANSPTASE"/>
</dbReference>
<dbReference type="KEGG" id="cgy:CGLY_02895"/>
<keyword evidence="3" id="KW-0378">Hydrolase</keyword>
<dbReference type="Gene3D" id="1.10.246.230">
    <property type="match status" value="1"/>
</dbReference>
<evidence type="ECO:0000313" key="7">
    <source>
        <dbReference type="Proteomes" id="UP000023703"/>
    </source>
</evidence>
<feature type="region of interest" description="Disordered" evidence="5">
    <location>
        <begin position="34"/>
        <end position="68"/>
    </location>
</feature>
<evidence type="ECO:0000256" key="3">
    <source>
        <dbReference type="ARBA" id="ARBA00022801"/>
    </source>
</evidence>
<keyword evidence="4" id="KW-0865">Zymogen</keyword>
<dbReference type="Proteomes" id="UP000023703">
    <property type="component" value="Chromosome"/>
</dbReference>
<evidence type="ECO:0000256" key="2">
    <source>
        <dbReference type="ARBA" id="ARBA00022679"/>
    </source>
</evidence>
<dbReference type="eggNOG" id="COG0405">
    <property type="taxonomic scope" value="Bacteria"/>
</dbReference>
<organism evidence="6 7">
    <name type="scientific">Corynebacterium glyciniphilum AJ 3170</name>
    <dbReference type="NCBI Taxonomy" id="1404245"/>
    <lineage>
        <taxon>Bacteria</taxon>
        <taxon>Bacillati</taxon>
        <taxon>Actinomycetota</taxon>
        <taxon>Actinomycetes</taxon>
        <taxon>Mycobacteriales</taxon>
        <taxon>Corynebacteriaceae</taxon>
        <taxon>Corynebacterium</taxon>
    </lineage>
</organism>
<dbReference type="Gene3D" id="3.60.20.40">
    <property type="match status" value="1"/>
</dbReference>